<proteinExistence type="predicted"/>
<dbReference type="AlphaFoldDB" id="A0AAI8VS09"/>
<sequence>MATMASATAVRDIPKTSTGGRDNFTAVAAAQSVPVTRHPLPTPPNSMSPALPAHGLKARLQKARIDPVDSDLDLHEAVESNPGASPAFEAAGDITPALLAKFHLPEILLNHGPLAIRHITGYLTTSVPGFAGIAPPKARRLVVAALEGRGQGHGIDGAGVNGDVEFEKVGWGRWDGKRRGQPAATQQPSGTGNPGSCPTSIPIAKVAAWNAGRPRLNARAVSDGNSAAFSHDDQDITMLENEADKMSLDSMDGPASASCSEVFDEDMMDDDPDDATDDEDWAAVGAAALRAGSYSSPAEAARQAPNFLSSGVYNPGGYRSFSTSSGMLRQPRLDNIDMDALAASPNIQEREAIQALLQLGSV</sequence>
<dbReference type="PANTHER" id="PTHR28164:SF1">
    <property type="entry name" value="PROTEIN STB3"/>
    <property type="match status" value="1"/>
</dbReference>
<dbReference type="EMBL" id="CAUWAG010000013">
    <property type="protein sequence ID" value="CAJ2509996.1"/>
    <property type="molecule type" value="Genomic_DNA"/>
</dbReference>
<dbReference type="GO" id="GO:0000432">
    <property type="term" value="P:positive regulation of transcription from RNA polymerase II promoter by glucose"/>
    <property type="evidence" value="ECO:0007669"/>
    <property type="project" value="TreeGrafter"/>
</dbReference>
<gene>
    <name evidence="2" type="ORF">KHLLAP_LOCUS10464</name>
</gene>
<comment type="caution">
    <text evidence="2">The sequence shown here is derived from an EMBL/GenBank/DDBJ whole genome shotgun (WGS) entry which is preliminary data.</text>
</comment>
<dbReference type="GO" id="GO:0005634">
    <property type="term" value="C:nucleus"/>
    <property type="evidence" value="ECO:0007669"/>
    <property type="project" value="TreeGrafter"/>
</dbReference>
<keyword evidence="3" id="KW-1185">Reference proteome</keyword>
<feature type="region of interest" description="Disordered" evidence="1">
    <location>
        <begin position="173"/>
        <end position="199"/>
    </location>
</feature>
<name>A0AAI8VS09_9PEZI</name>
<dbReference type="InterPro" id="IPR018818">
    <property type="entry name" value="Stb3"/>
</dbReference>
<evidence type="ECO:0000313" key="2">
    <source>
        <dbReference type="EMBL" id="CAJ2509996.1"/>
    </source>
</evidence>
<feature type="region of interest" description="Disordered" evidence="1">
    <location>
        <begin position="1"/>
        <end position="22"/>
    </location>
</feature>
<feature type="compositionally biased region" description="Polar residues" evidence="1">
    <location>
        <begin position="183"/>
        <end position="199"/>
    </location>
</feature>
<accession>A0AAI8VS09</accession>
<organism evidence="2 3">
    <name type="scientific">Anthostomella pinea</name>
    <dbReference type="NCBI Taxonomy" id="933095"/>
    <lineage>
        <taxon>Eukaryota</taxon>
        <taxon>Fungi</taxon>
        <taxon>Dikarya</taxon>
        <taxon>Ascomycota</taxon>
        <taxon>Pezizomycotina</taxon>
        <taxon>Sordariomycetes</taxon>
        <taxon>Xylariomycetidae</taxon>
        <taxon>Xylariales</taxon>
        <taxon>Xylariaceae</taxon>
        <taxon>Anthostomella</taxon>
    </lineage>
</organism>
<evidence type="ECO:0000313" key="3">
    <source>
        <dbReference type="Proteomes" id="UP001295740"/>
    </source>
</evidence>
<dbReference type="Pfam" id="PF10330">
    <property type="entry name" value="Stb3"/>
    <property type="match status" value="1"/>
</dbReference>
<evidence type="ECO:0000256" key="1">
    <source>
        <dbReference type="SAM" id="MobiDB-lite"/>
    </source>
</evidence>
<reference evidence="2" key="1">
    <citation type="submission" date="2023-10" db="EMBL/GenBank/DDBJ databases">
        <authorList>
            <person name="Hackl T."/>
        </authorList>
    </citation>
    <scope>NUCLEOTIDE SEQUENCE</scope>
</reference>
<protein>
    <submittedName>
        <fullName evidence="2">Uu.00g058960.m01.CDS01</fullName>
    </submittedName>
</protein>
<dbReference type="GO" id="GO:0043565">
    <property type="term" value="F:sequence-specific DNA binding"/>
    <property type="evidence" value="ECO:0007669"/>
    <property type="project" value="TreeGrafter"/>
</dbReference>
<dbReference type="PANTHER" id="PTHR28164">
    <property type="entry name" value="PROTEIN STB3"/>
    <property type="match status" value="1"/>
</dbReference>
<dbReference type="Proteomes" id="UP001295740">
    <property type="component" value="Unassembled WGS sequence"/>
</dbReference>